<keyword evidence="2" id="KW-1185">Reference proteome</keyword>
<reference evidence="2" key="1">
    <citation type="journal article" date="2019" name="Int. J. Syst. Evol. Microbiol.">
        <title>The Global Catalogue of Microorganisms (GCM) 10K type strain sequencing project: providing services to taxonomists for standard genome sequencing and annotation.</title>
        <authorList>
            <consortium name="The Broad Institute Genomics Platform"/>
            <consortium name="The Broad Institute Genome Sequencing Center for Infectious Disease"/>
            <person name="Wu L."/>
            <person name="Ma J."/>
        </authorList>
    </citation>
    <scope>NUCLEOTIDE SEQUENCE [LARGE SCALE GENOMIC DNA]</scope>
    <source>
        <strain evidence="2">CCUG 73951</strain>
    </source>
</reference>
<comment type="caution">
    <text evidence="1">The sequence shown here is derived from an EMBL/GenBank/DDBJ whole genome shotgun (WGS) entry which is preliminary data.</text>
</comment>
<dbReference type="Proteomes" id="UP001596494">
    <property type="component" value="Unassembled WGS sequence"/>
</dbReference>
<dbReference type="EMBL" id="JBHTBY010000016">
    <property type="protein sequence ID" value="MFC7322297.1"/>
    <property type="molecule type" value="Genomic_DNA"/>
</dbReference>
<name>A0ABW2K832_9BACI</name>
<organism evidence="1 2">
    <name type="scientific">Halobacillus campisalis</name>
    <dbReference type="NCBI Taxonomy" id="435909"/>
    <lineage>
        <taxon>Bacteria</taxon>
        <taxon>Bacillati</taxon>
        <taxon>Bacillota</taxon>
        <taxon>Bacilli</taxon>
        <taxon>Bacillales</taxon>
        <taxon>Bacillaceae</taxon>
        <taxon>Halobacillus</taxon>
    </lineage>
</organism>
<proteinExistence type="predicted"/>
<protein>
    <submittedName>
        <fullName evidence="1">Uncharacterized protein</fullName>
    </submittedName>
</protein>
<evidence type="ECO:0000313" key="1">
    <source>
        <dbReference type="EMBL" id="MFC7322297.1"/>
    </source>
</evidence>
<gene>
    <name evidence="1" type="ORF">ACFQMN_15625</name>
</gene>
<dbReference type="RefSeq" id="WP_289217194.1">
    <property type="nucleotide sequence ID" value="NZ_JAPVRC010000014.1"/>
</dbReference>
<sequence>MGNQTLGSGKVIAAPTAFSNVTTPGKIKGYTCLESRLLKHLKINKTTLNSRWFLNHPSVKVMEAFVMMDPSNGPAHDVKPKKGCP</sequence>
<evidence type="ECO:0000313" key="2">
    <source>
        <dbReference type="Proteomes" id="UP001596494"/>
    </source>
</evidence>
<accession>A0ABW2K832</accession>